<dbReference type="Proteomes" id="UP001430700">
    <property type="component" value="Unassembled WGS sequence"/>
</dbReference>
<dbReference type="InterPro" id="IPR031325">
    <property type="entry name" value="RHS_repeat"/>
</dbReference>
<gene>
    <name evidence="2" type="ORF">LNQ34_18290</name>
</gene>
<dbReference type="Gene3D" id="2.180.10.10">
    <property type="entry name" value="RHS repeat-associated core"/>
    <property type="match status" value="2"/>
</dbReference>
<feature type="domain" description="DUF6531" evidence="1">
    <location>
        <begin position="212"/>
        <end position="285"/>
    </location>
</feature>
<dbReference type="InterPro" id="IPR045351">
    <property type="entry name" value="DUF6531"/>
</dbReference>
<comment type="caution">
    <text evidence="2">The sequence shown here is derived from an EMBL/GenBank/DDBJ whole genome shotgun (WGS) entry which is preliminary data.</text>
</comment>
<dbReference type="Pfam" id="PF05593">
    <property type="entry name" value="RHS_repeat"/>
    <property type="match status" value="1"/>
</dbReference>
<name>A0ABS8M4L7_9FLAO</name>
<dbReference type="InterPro" id="IPR050708">
    <property type="entry name" value="T6SS_VgrG/RHS"/>
</dbReference>
<evidence type="ECO:0000259" key="1">
    <source>
        <dbReference type="Pfam" id="PF20148"/>
    </source>
</evidence>
<dbReference type="Pfam" id="PF20148">
    <property type="entry name" value="DUF6531"/>
    <property type="match status" value="1"/>
</dbReference>
<dbReference type="PANTHER" id="PTHR32305:SF15">
    <property type="entry name" value="PROTEIN RHSA-RELATED"/>
    <property type="match status" value="1"/>
</dbReference>
<dbReference type="InterPro" id="IPR006530">
    <property type="entry name" value="YD"/>
</dbReference>
<organism evidence="2 3">
    <name type="scientific">Flavobacterium lipolyticum</name>
    <dbReference type="NCBI Taxonomy" id="2893754"/>
    <lineage>
        <taxon>Bacteria</taxon>
        <taxon>Pseudomonadati</taxon>
        <taxon>Bacteroidota</taxon>
        <taxon>Flavobacteriia</taxon>
        <taxon>Flavobacteriales</taxon>
        <taxon>Flavobacteriaceae</taxon>
        <taxon>Flavobacterium</taxon>
    </lineage>
</organism>
<dbReference type="PANTHER" id="PTHR32305">
    <property type="match status" value="1"/>
</dbReference>
<reference evidence="2" key="1">
    <citation type="submission" date="2021-11" db="EMBL/GenBank/DDBJ databases">
        <title>Description of novel Flavobacterium species.</title>
        <authorList>
            <person name="Saticioglu I.B."/>
            <person name="Ay H."/>
            <person name="Altun S."/>
            <person name="Duman M."/>
        </authorList>
    </citation>
    <scope>NUCLEOTIDE SEQUENCE</scope>
    <source>
        <strain evidence="2">F-126</strain>
    </source>
</reference>
<sequence>MLLANNHLTIVVGIDIHFTTLPPFNPFHPYIGIVIDPADYTPFLGTSVYVNGLKRGNSDTSGIIIPLVHIPLFSPPWLMAPIIGHESVNFFASQTVFSDSTRMSPKGHMLMTCNDIGIPISMGKTTKVGQKKLPFAPTLFAPTSFSLPIPTGKPVILGGPYVPDLGGMPTGLIASMGFGTLMKERRKAFNKFLKGAIGPNKLSKLLCKAGFEPVNLINGAVIYEGSDFDIASPITLNWERNWYSDSDYLGWLGHGVHSVYDRAVELYPEDDALGLRMDDGRLVAFPALLPGEEFYLRQEKTTLKRTPIGYQAYDHSGKRYYDFALFDGKKYQLTQISNSDGLSIFFEFSGYILNKIIDACGRIIKVSTKDGFIQKLELEGPEQDELLVAYEYDESHNIIAIVDALGKPTRIVYEDHLMVEKTDRNGQTFYWEYDTENRCVHTWGDGGWQEGRIEYHTEEGYNLVTDANGAVTTYYYEPDQLITRIKDPLGNSIYNTYTEFMELYRQIDQEDRILGFTYDEMGNKISTTYPDGTQEMMLFDEENRPSIAIDPEGHKTIYLYNDQKTHQLKTIIAPDKTYTSFTYYENGLLSGVAKNNNALELVYDQQYNLIEWRENDQKLKSWEYDHRGRVKAIYTPMQMADYFTYDALDRVQQIIEKDSNIIEFAYNNYEEVIALKDNKNHIKFSYTPMGSLAVREQNGVKVRFDYDKIEQLTSIKNEDNESYSFRRDKAGYIMCETSFDGIIKKYHRNLAGEVTRIDQGEGKFTDYERDALGRIIRADYHDGSWETYTYNKNGLLTEANNQNVSICLERDAVGRIVKETQKQQLDSPENAITLISTYNTLGQRTHIETSLGANINTHYNPKGQLERIEAQSNELKEQHQAWETTLKRDDLGREIERFATGGLHIKTSYNSSGKQKEQEVFVNGKRTGSRFYNWDTNGQLRSAVNQLTQNMTYFDYDDFGNLAKSYNGTEELYRTPDVVGNLYKTLDHSDRKYGKGGKLLKDDNYHYKYDELGNLIHKSPRDITKPLVFEKPTNLFDKLIGNKKEEKKLQQEHEQWQQGDTIYRWLANGMLESLQNPDGKVVRFEYDALGRRTAKIADQQINRYFWDGNVLIHEWKYDLKESPRLIAIDEDGDFLIYDKPEPKDNLITWVYQEGSFTPSAKIMGEEKFSIINDYIGRPVQAYNDTGNLIWETDYDIYGALKDLKGDRNFVQFRQLGQFEDVETGLYYNRYRYYSPDTGTYLSQDRIGLLGNNPNFYAYVHDSNGWVDPFGLSAGQLTIYADAPDNTFVGHAFIGVNTTGDPEVYLGHWPGQGRGLQKSEACPFIFFGMPGMLVVDDKSHLRSPDLVSRTYQLDFNQMSRLSNYIRDFNSGNSDTSGYHYRRQCATFAYGAAQAVGIEEMRLPCYKWVTPETLANKMIYLNKRDHIKCV</sequence>
<evidence type="ECO:0000313" key="3">
    <source>
        <dbReference type="Proteomes" id="UP001430700"/>
    </source>
</evidence>
<dbReference type="InterPro" id="IPR022385">
    <property type="entry name" value="Rhs_assc_core"/>
</dbReference>
<accession>A0ABS8M4L7</accession>
<dbReference type="NCBIfam" id="TIGR03696">
    <property type="entry name" value="Rhs_assc_core"/>
    <property type="match status" value="1"/>
</dbReference>
<protein>
    <submittedName>
        <fullName evidence="2">DUF6531 domain-containing protein</fullName>
    </submittedName>
</protein>
<dbReference type="EMBL" id="JAJJMN010000002">
    <property type="protein sequence ID" value="MCC9019722.1"/>
    <property type="molecule type" value="Genomic_DNA"/>
</dbReference>
<keyword evidence="3" id="KW-1185">Reference proteome</keyword>
<evidence type="ECO:0000313" key="2">
    <source>
        <dbReference type="EMBL" id="MCC9019722.1"/>
    </source>
</evidence>
<proteinExistence type="predicted"/>
<dbReference type="RefSeq" id="WP_230000762.1">
    <property type="nucleotide sequence ID" value="NZ_JAJJMN010000002.1"/>
</dbReference>
<dbReference type="NCBIfam" id="TIGR01643">
    <property type="entry name" value="YD_repeat_2x"/>
    <property type="match status" value="2"/>
</dbReference>